<comment type="similarity">
    <text evidence="2 6">Belongs to the cytochrome P450 family.</text>
</comment>
<dbReference type="PRINTS" id="PR00463">
    <property type="entry name" value="EP450I"/>
</dbReference>
<dbReference type="Proteomes" id="UP000008144">
    <property type="component" value="Chromosome 11"/>
</dbReference>
<feature type="binding site" description="axial binding residue" evidence="5">
    <location>
        <position position="456"/>
    </location>
    <ligand>
        <name>heme</name>
        <dbReference type="ChEBI" id="CHEBI:30413"/>
    </ligand>
    <ligandPart>
        <name>Fe</name>
        <dbReference type="ChEBI" id="CHEBI:18248"/>
    </ligandPart>
</feature>
<keyword evidence="3 5" id="KW-0479">Metal-binding</keyword>
<organism evidence="7 8">
    <name type="scientific">Ciona intestinalis</name>
    <name type="common">Transparent sea squirt</name>
    <name type="synonym">Ascidia intestinalis</name>
    <dbReference type="NCBI Taxonomy" id="7719"/>
    <lineage>
        <taxon>Eukaryota</taxon>
        <taxon>Metazoa</taxon>
        <taxon>Chordata</taxon>
        <taxon>Tunicata</taxon>
        <taxon>Ascidiacea</taxon>
        <taxon>Phlebobranchia</taxon>
        <taxon>Cionidae</taxon>
        <taxon>Ciona</taxon>
    </lineage>
</organism>
<dbReference type="GO" id="GO:0008395">
    <property type="term" value="F:steroid hydroxylase activity"/>
    <property type="evidence" value="ECO:0000318"/>
    <property type="project" value="GO_Central"/>
</dbReference>
<comment type="cofactor">
    <cofactor evidence="1 5">
        <name>heme</name>
        <dbReference type="ChEBI" id="CHEBI:30413"/>
    </cofactor>
</comment>
<dbReference type="PANTHER" id="PTHR24300:SF397">
    <property type="entry name" value="CYTOCHROME P450 2U1"/>
    <property type="match status" value="1"/>
</dbReference>
<evidence type="ECO:0000313" key="8">
    <source>
        <dbReference type="Proteomes" id="UP000008144"/>
    </source>
</evidence>
<proteinExistence type="inferred from homology"/>
<dbReference type="InterPro" id="IPR001128">
    <property type="entry name" value="Cyt_P450"/>
</dbReference>
<dbReference type="Ensembl" id="ENSCINT00000016945.3">
    <property type="protein sequence ID" value="ENSCINP00000016945.3"/>
    <property type="gene ID" value="ENSCING00000008301.3"/>
</dbReference>
<dbReference type="GO" id="GO:0006082">
    <property type="term" value="P:organic acid metabolic process"/>
    <property type="evidence" value="ECO:0000318"/>
    <property type="project" value="GO_Central"/>
</dbReference>
<dbReference type="FunFam" id="1.10.630.10:FF:000300">
    <property type="entry name" value="Uncharacterized protein"/>
    <property type="match status" value="1"/>
</dbReference>
<dbReference type="EMBL" id="EAAA01000758">
    <property type="status" value="NOT_ANNOTATED_CDS"/>
    <property type="molecule type" value="Genomic_DNA"/>
</dbReference>
<keyword evidence="6" id="KW-0560">Oxidoreductase</keyword>
<dbReference type="InterPro" id="IPR017972">
    <property type="entry name" value="Cyt_P450_CS"/>
</dbReference>
<dbReference type="GO" id="GO:0008202">
    <property type="term" value="P:steroid metabolic process"/>
    <property type="evidence" value="ECO:0000318"/>
    <property type="project" value="GO_Central"/>
</dbReference>
<reference evidence="7" key="2">
    <citation type="journal article" date="2008" name="Genome Biol.">
        <title>Improved genome assembly and evidence-based global gene model set for the chordate Ciona intestinalis: new insight into intron and operon populations.</title>
        <authorList>
            <person name="Satou Y."/>
            <person name="Mineta K."/>
            <person name="Ogasawara M."/>
            <person name="Sasakura Y."/>
            <person name="Shoguchi E."/>
            <person name="Ueno K."/>
            <person name="Yamada L."/>
            <person name="Matsumoto J."/>
            <person name="Wasserscheid J."/>
            <person name="Dewar K."/>
            <person name="Wiley G.B."/>
            <person name="Macmil S.L."/>
            <person name="Roe B.A."/>
            <person name="Zeller R.W."/>
            <person name="Hastings K.E."/>
            <person name="Lemaire P."/>
            <person name="Lindquist E."/>
            <person name="Endo T."/>
            <person name="Hotta K."/>
            <person name="Inaba K."/>
        </authorList>
    </citation>
    <scope>NUCLEOTIDE SEQUENCE [LARGE SCALE GENOMIC DNA]</scope>
    <source>
        <strain evidence="7">wild type</strain>
    </source>
</reference>
<dbReference type="Pfam" id="PF00067">
    <property type="entry name" value="p450"/>
    <property type="match status" value="1"/>
</dbReference>
<evidence type="ECO:0000256" key="6">
    <source>
        <dbReference type="RuleBase" id="RU000461"/>
    </source>
</evidence>
<dbReference type="GeneTree" id="ENSGT00940000160689"/>
<evidence type="ECO:0000256" key="4">
    <source>
        <dbReference type="ARBA" id="ARBA00023004"/>
    </source>
</evidence>
<dbReference type="InterPro" id="IPR050182">
    <property type="entry name" value="Cytochrome_P450_fam2"/>
</dbReference>
<dbReference type="PANTHER" id="PTHR24300">
    <property type="entry name" value="CYTOCHROME P450 508A4-RELATED"/>
    <property type="match status" value="1"/>
</dbReference>
<accession>F6QC31</accession>
<evidence type="ECO:0000256" key="2">
    <source>
        <dbReference type="ARBA" id="ARBA00010617"/>
    </source>
</evidence>
<dbReference type="Gene3D" id="1.10.630.10">
    <property type="entry name" value="Cytochrome P450"/>
    <property type="match status" value="1"/>
</dbReference>
<dbReference type="InterPro" id="IPR002401">
    <property type="entry name" value="Cyt_P450_E_grp-I"/>
</dbReference>
<dbReference type="OMA" id="FALDMFI"/>
<dbReference type="HOGENOM" id="CLU_001570_22_0_1"/>
<keyword evidence="6" id="KW-0503">Monooxygenase</keyword>
<sequence>FSTVQNLRNFWEFHEVLVGIITFILVWSCIRRPTRYPPGPRGVPILGVLPFLSKYPEREFLVWSKRYGSLLSVSIAWQRWIVLNDYDITMEVLVKNRMIFNMRPAIRFYQEALDPLGIVFSPGGAIWKAHRTFGTRAIRARLLDFYILLFHSIGQERMEKLIMTEIDYFIAELEKHNKKSFDIQDTLTHSIANVMCRFTLGERFDYKDVRFKKLVGCIIHVGKVTKDWKTMFLTLLSPLAHIWPFTRHVNEFKNAMKTFNDQIRIMVEEQQSSFNGIEVRNMIDAYLLKSQSFVSCNEKYTVEVSVQDIVGFFSDLFIAGTETLSSQLRWGFLIMMLNPECQENVRNEIHAVIGGNGRARLSDRYRMPYTCAVIQEIFRFRTLGALSLPRTNVVDVEIEGCKIPKGSKVILNTWAIHNDERNWENPQKFIPERHLDKDNFINSKKVLPFSVGARSCLGEQLARAEIFFFFVATLQQFELKFDPNAQVPSLDDASNGVIFSPNPYTMIVERINEDRSNNNNNSKVI</sequence>
<dbReference type="SUPFAM" id="SSF48264">
    <property type="entry name" value="Cytochrome P450"/>
    <property type="match status" value="1"/>
</dbReference>
<dbReference type="GO" id="GO:0006805">
    <property type="term" value="P:xenobiotic metabolic process"/>
    <property type="evidence" value="ECO:0000318"/>
    <property type="project" value="GO_Central"/>
</dbReference>
<dbReference type="CDD" id="cd20617">
    <property type="entry name" value="CYP1_2-like"/>
    <property type="match status" value="1"/>
</dbReference>
<dbReference type="GO" id="GO:0016712">
    <property type="term" value="F:oxidoreductase activity, acting on paired donors, with incorporation or reduction of molecular oxygen, reduced flavin or flavoprotein as one donor, and incorporation of one atom of oxygen"/>
    <property type="evidence" value="ECO:0000318"/>
    <property type="project" value="GO_Central"/>
</dbReference>
<dbReference type="GO" id="GO:0005506">
    <property type="term" value="F:iron ion binding"/>
    <property type="evidence" value="ECO:0007669"/>
    <property type="project" value="InterPro"/>
</dbReference>
<name>F6QC31_CIOIN</name>
<evidence type="ECO:0000256" key="5">
    <source>
        <dbReference type="PIRSR" id="PIRSR602401-1"/>
    </source>
</evidence>
<evidence type="ECO:0000313" key="7">
    <source>
        <dbReference type="Ensembl" id="ENSCINP00000016945.3"/>
    </source>
</evidence>
<reference evidence="7" key="3">
    <citation type="submission" date="2025-08" db="UniProtKB">
        <authorList>
            <consortium name="Ensembl"/>
        </authorList>
    </citation>
    <scope>IDENTIFICATION</scope>
</reference>
<keyword evidence="5 6" id="KW-0349">Heme</keyword>
<dbReference type="PROSITE" id="PS00086">
    <property type="entry name" value="CYTOCHROME_P450"/>
    <property type="match status" value="1"/>
</dbReference>
<dbReference type="InParanoid" id="F6QC31"/>
<dbReference type="STRING" id="7719.ENSCINP00000016945"/>
<evidence type="ECO:0000256" key="3">
    <source>
        <dbReference type="ARBA" id="ARBA00022723"/>
    </source>
</evidence>
<keyword evidence="8" id="KW-1185">Reference proteome</keyword>
<reference evidence="8" key="1">
    <citation type="journal article" date="2002" name="Science">
        <title>The draft genome of Ciona intestinalis: insights into chordate and vertebrate origins.</title>
        <authorList>
            <person name="Dehal P."/>
            <person name="Satou Y."/>
            <person name="Campbell R.K."/>
            <person name="Chapman J."/>
            <person name="Degnan B."/>
            <person name="De Tomaso A."/>
            <person name="Davidson B."/>
            <person name="Di Gregorio A."/>
            <person name="Gelpke M."/>
            <person name="Goodstein D.M."/>
            <person name="Harafuji N."/>
            <person name="Hastings K.E."/>
            <person name="Ho I."/>
            <person name="Hotta K."/>
            <person name="Huang W."/>
            <person name="Kawashima T."/>
            <person name="Lemaire P."/>
            <person name="Martinez D."/>
            <person name="Meinertzhagen I.A."/>
            <person name="Necula S."/>
            <person name="Nonaka M."/>
            <person name="Putnam N."/>
            <person name="Rash S."/>
            <person name="Saiga H."/>
            <person name="Satake M."/>
            <person name="Terry A."/>
            <person name="Yamada L."/>
            <person name="Wang H.G."/>
            <person name="Awazu S."/>
            <person name="Azumi K."/>
            <person name="Boore J."/>
            <person name="Branno M."/>
            <person name="Chin-Bow S."/>
            <person name="DeSantis R."/>
            <person name="Doyle S."/>
            <person name="Francino P."/>
            <person name="Keys D.N."/>
            <person name="Haga S."/>
            <person name="Hayashi H."/>
            <person name="Hino K."/>
            <person name="Imai K.S."/>
            <person name="Inaba K."/>
            <person name="Kano S."/>
            <person name="Kobayashi K."/>
            <person name="Kobayashi M."/>
            <person name="Lee B.I."/>
            <person name="Makabe K.W."/>
            <person name="Manohar C."/>
            <person name="Matassi G."/>
            <person name="Medina M."/>
            <person name="Mochizuki Y."/>
            <person name="Mount S."/>
            <person name="Morishita T."/>
            <person name="Miura S."/>
            <person name="Nakayama A."/>
            <person name="Nishizaka S."/>
            <person name="Nomoto H."/>
            <person name="Ohta F."/>
            <person name="Oishi K."/>
            <person name="Rigoutsos I."/>
            <person name="Sano M."/>
            <person name="Sasaki A."/>
            <person name="Sasakura Y."/>
            <person name="Shoguchi E."/>
            <person name="Shin-i T."/>
            <person name="Spagnuolo A."/>
            <person name="Stainier D."/>
            <person name="Suzuki M.M."/>
            <person name="Tassy O."/>
            <person name="Takatori N."/>
            <person name="Tokuoka M."/>
            <person name="Yagi K."/>
            <person name="Yoshizaki F."/>
            <person name="Wada S."/>
            <person name="Zhang C."/>
            <person name="Hyatt P.D."/>
            <person name="Larimer F."/>
            <person name="Detter C."/>
            <person name="Doggett N."/>
            <person name="Glavina T."/>
            <person name="Hawkins T."/>
            <person name="Richardson P."/>
            <person name="Lucas S."/>
            <person name="Kohara Y."/>
            <person name="Levine M."/>
            <person name="Satoh N."/>
            <person name="Rokhsar D.S."/>
        </authorList>
    </citation>
    <scope>NUCLEOTIDE SEQUENCE [LARGE SCALE GENOMIC DNA]</scope>
</reference>
<dbReference type="GO" id="GO:0005737">
    <property type="term" value="C:cytoplasm"/>
    <property type="evidence" value="ECO:0000318"/>
    <property type="project" value="GO_Central"/>
</dbReference>
<dbReference type="GO" id="GO:0020037">
    <property type="term" value="F:heme binding"/>
    <property type="evidence" value="ECO:0000318"/>
    <property type="project" value="GO_Central"/>
</dbReference>
<reference evidence="7" key="4">
    <citation type="submission" date="2025-09" db="UniProtKB">
        <authorList>
            <consortium name="Ensembl"/>
        </authorList>
    </citation>
    <scope>IDENTIFICATION</scope>
</reference>
<dbReference type="AlphaFoldDB" id="F6QC31"/>
<dbReference type="PRINTS" id="PR00385">
    <property type="entry name" value="P450"/>
</dbReference>
<dbReference type="InterPro" id="IPR036396">
    <property type="entry name" value="Cyt_P450_sf"/>
</dbReference>
<evidence type="ECO:0000256" key="1">
    <source>
        <dbReference type="ARBA" id="ARBA00001971"/>
    </source>
</evidence>
<protein>
    <submittedName>
        <fullName evidence="7">Uncharacterized protein</fullName>
    </submittedName>
</protein>
<keyword evidence="4 5" id="KW-0408">Iron</keyword>